<dbReference type="Proteomes" id="UP000052008">
    <property type="component" value="Unassembled WGS sequence"/>
</dbReference>
<dbReference type="STRING" id="1703770.AMJ39_06950"/>
<sequence>MKKELKTLRWRPRWVTHLGCIKGCLEYLGVDVSDAWVFGATGHAFVLNIHDVVCPSGPTAWRTEMLFKLGRNIGYTTDGVLGFKSESDFAEKQEQAWQHARSSIDAGIPCYGWELDVPEYYVVYGYDDEGYYFSGPLCDESKNPKPWKELGDTEIGVLEMYSIKKTEPTDDITVVKQALEFALELADSPSKWILPKYRAGLGGFDNWMHAVQGGTAHGFGMAYNAAVWGECREFAVDFLREAKERIDGTVGSAFDEALGHYEVVAKNLHALAEAFPFPPKGEEIEDEDRRAHALKHLKDARQAEESGLRALRKIIEQL</sequence>
<name>A0A0S7WRG8_UNCT6</name>
<dbReference type="AlphaFoldDB" id="A0A0S7WRG8"/>
<protein>
    <recommendedName>
        <fullName evidence="3">DUF4872 domain-containing protein</fullName>
    </recommendedName>
</protein>
<dbReference type="EMBL" id="LIZS01000042">
    <property type="protein sequence ID" value="KPJ52784.1"/>
    <property type="molecule type" value="Genomic_DNA"/>
</dbReference>
<evidence type="ECO:0008006" key="3">
    <source>
        <dbReference type="Google" id="ProtNLM"/>
    </source>
</evidence>
<evidence type="ECO:0000313" key="1">
    <source>
        <dbReference type="EMBL" id="KPJ52784.1"/>
    </source>
</evidence>
<accession>A0A0S7WRG8</accession>
<evidence type="ECO:0000313" key="2">
    <source>
        <dbReference type="Proteomes" id="UP000052008"/>
    </source>
</evidence>
<organism evidence="1 2">
    <name type="scientific">candidate division TA06 bacterium DG_24</name>
    <dbReference type="NCBI Taxonomy" id="1703770"/>
    <lineage>
        <taxon>Bacteria</taxon>
        <taxon>Bacteria division TA06</taxon>
    </lineage>
</organism>
<reference evidence="1 2" key="1">
    <citation type="journal article" date="2015" name="Microbiome">
        <title>Genomic resolution of linkages in carbon, nitrogen, and sulfur cycling among widespread estuary sediment bacteria.</title>
        <authorList>
            <person name="Baker B.J."/>
            <person name="Lazar C.S."/>
            <person name="Teske A.P."/>
            <person name="Dick G.J."/>
        </authorList>
    </citation>
    <scope>NUCLEOTIDE SEQUENCE [LARGE SCALE GENOMIC DNA]</scope>
    <source>
        <strain evidence="1">DG_24</strain>
    </source>
</reference>
<comment type="caution">
    <text evidence="1">The sequence shown here is derived from an EMBL/GenBank/DDBJ whole genome shotgun (WGS) entry which is preliminary data.</text>
</comment>
<gene>
    <name evidence="1" type="ORF">AMJ39_06950</name>
</gene>
<proteinExistence type="predicted"/>